<dbReference type="RefSeq" id="WP_169138260.1">
    <property type="nucleotide sequence ID" value="NZ_WTVS01000007.1"/>
</dbReference>
<feature type="region of interest" description="Disordered" evidence="1">
    <location>
        <begin position="1"/>
        <end position="59"/>
    </location>
</feature>
<evidence type="ECO:0000313" key="2">
    <source>
        <dbReference type="EMBL" id="NMF96771.1"/>
    </source>
</evidence>
<accession>A0ABX1NBW5</accession>
<evidence type="ECO:0000313" key="3">
    <source>
        <dbReference type="Proteomes" id="UP000634522"/>
    </source>
</evidence>
<dbReference type="Proteomes" id="UP000634522">
    <property type="component" value="Unassembled WGS sequence"/>
</dbReference>
<name>A0ABX1NBW5_9RHOO</name>
<reference evidence="2 3" key="1">
    <citation type="submission" date="2019-12" db="EMBL/GenBank/DDBJ databases">
        <title>Comparative genomics gives insights into the taxonomy of the Azoarcus-Aromatoleum group and reveals separate origins of nif in the plant-associated Azoarcus and non-plant-associated Aromatoleum sub-groups.</title>
        <authorList>
            <person name="Lafos M."/>
            <person name="Maluk M."/>
            <person name="Batista M."/>
            <person name="Junghare M."/>
            <person name="Carmona M."/>
            <person name="Faoro H."/>
            <person name="Cruz L.M."/>
            <person name="Battistoni F."/>
            <person name="De Souza E."/>
            <person name="Pedrosa F."/>
            <person name="Chen W.-M."/>
            <person name="Poole P.S."/>
            <person name="Dixon R.A."/>
            <person name="James E.K."/>
        </authorList>
    </citation>
    <scope>NUCLEOTIDE SEQUENCE [LARGE SCALE GENOMIC DNA]</scope>
    <source>
        <strain evidence="2 3">T</strain>
    </source>
</reference>
<protein>
    <submittedName>
        <fullName evidence="2">Uncharacterized protein</fullName>
    </submittedName>
</protein>
<gene>
    <name evidence="2" type="ORF">GPA27_05150</name>
</gene>
<comment type="caution">
    <text evidence="2">The sequence shown here is derived from an EMBL/GenBank/DDBJ whole genome shotgun (WGS) entry which is preliminary data.</text>
</comment>
<keyword evidence="3" id="KW-1185">Reference proteome</keyword>
<dbReference type="EMBL" id="WTVS01000007">
    <property type="protein sequence ID" value="NMF96771.1"/>
    <property type="molecule type" value="Genomic_DNA"/>
</dbReference>
<feature type="compositionally biased region" description="Polar residues" evidence="1">
    <location>
        <begin position="43"/>
        <end position="59"/>
    </location>
</feature>
<sequence>MIDRRAGTDASDVPGVRRAGEDYLSPQGEFRSRRREYPARRGSQLTASGLLPTWTSPIP</sequence>
<organism evidence="2 3">
    <name type="scientific">Aromatoleum toluolicum</name>
    <dbReference type="NCBI Taxonomy" id="90060"/>
    <lineage>
        <taxon>Bacteria</taxon>
        <taxon>Pseudomonadati</taxon>
        <taxon>Pseudomonadota</taxon>
        <taxon>Betaproteobacteria</taxon>
        <taxon>Rhodocyclales</taxon>
        <taxon>Rhodocyclaceae</taxon>
        <taxon>Aromatoleum</taxon>
    </lineage>
</organism>
<proteinExistence type="predicted"/>
<evidence type="ECO:0000256" key="1">
    <source>
        <dbReference type="SAM" id="MobiDB-lite"/>
    </source>
</evidence>